<dbReference type="GO" id="GO:0005829">
    <property type="term" value="C:cytosol"/>
    <property type="evidence" value="ECO:0007669"/>
    <property type="project" value="TreeGrafter"/>
</dbReference>
<evidence type="ECO:0000313" key="8">
    <source>
        <dbReference type="EMBL" id="MBC8528794.1"/>
    </source>
</evidence>
<dbReference type="Gene3D" id="3.40.50.12230">
    <property type="match status" value="1"/>
</dbReference>
<dbReference type="InterPro" id="IPR041711">
    <property type="entry name" value="Met-tRNA-FMT_N"/>
</dbReference>
<dbReference type="EC" id="2.1.2.9" evidence="2 5"/>
<dbReference type="Pfam" id="PF00551">
    <property type="entry name" value="Formyl_trans_N"/>
    <property type="match status" value="1"/>
</dbReference>
<dbReference type="PANTHER" id="PTHR11138">
    <property type="entry name" value="METHIONYL-TRNA FORMYLTRANSFERASE"/>
    <property type="match status" value="1"/>
</dbReference>
<dbReference type="InterPro" id="IPR005793">
    <property type="entry name" value="Formyl_trans_C"/>
</dbReference>
<organism evidence="8 9">
    <name type="scientific">Luoshenia tenuis</name>
    <dbReference type="NCBI Taxonomy" id="2763654"/>
    <lineage>
        <taxon>Bacteria</taxon>
        <taxon>Bacillati</taxon>
        <taxon>Bacillota</taxon>
        <taxon>Clostridia</taxon>
        <taxon>Christensenellales</taxon>
        <taxon>Christensenellaceae</taxon>
        <taxon>Luoshenia</taxon>
    </lineage>
</organism>
<reference evidence="8" key="1">
    <citation type="submission" date="2020-08" db="EMBL/GenBank/DDBJ databases">
        <title>Genome public.</title>
        <authorList>
            <person name="Liu C."/>
            <person name="Sun Q."/>
        </authorList>
    </citation>
    <scope>NUCLEOTIDE SEQUENCE</scope>
    <source>
        <strain evidence="8">NSJ-44</strain>
    </source>
</reference>
<sequence length="316" mass="34300">MRIVFLGTPEFAVPSLEMLCKEGYEVVAAVTQPDRPKGRGKKMLPPPVKVAAQALDIPVLQFERIRRAECVAQLEALDMDLMITAAYGQILSPKILGLPRSGCINVHGSLLPGYRGAAPIQWAIMNGEKTTGITTMFTDAGVDTGDMLLRRETPIGPDETGGELYARLADIGAQVLKDTLRELEAGTLTRTPQDEGQASHYPMIDKKVAYIHWDRTAAQLHDHCRALDPAPFAWTRLEGQSFKIARIDPVEWAGEKRQPGTILAADPKAGLIVACGDGAARVGRLLAPGGKWMSDSEYLRGKKLPVGAIFEPSLPL</sequence>
<dbReference type="EMBL" id="JACRSO010000002">
    <property type="protein sequence ID" value="MBC8528794.1"/>
    <property type="molecule type" value="Genomic_DNA"/>
</dbReference>
<dbReference type="InterPro" id="IPR036477">
    <property type="entry name" value="Formyl_transf_N_sf"/>
</dbReference>
<feature type="binding site" evidence="5">
    <location>
        <begin position="109"/>
        <end position="112"/>
    </location>
    <ligand>
        <name>(6S)-5,6,7,8-tetrahydrofolate</name>
        <dbReference type="ChEBI" id="CHEBI:57453"/>
    </ligand>
</feature>
<comment type="catalytic activity">
    <reaction evidence="5">
        <text>L-methionyl-tRNA(fMet) + (6R)-10-formyltetrahydrofolate = N-formyl-L-methionyl-tRNA(fMet) + (6S)-5,6,7,8-tetrahydrofolate + H(+)</text>
        <dbReference type="Rhea" id="RHEA:24380"/>
        <dbReference type="Rhea" id="RHEA-COMP:9952"/>
        <dbReference type="Rhea" id="RHEA-COMP:9953"/>
        <dbReference type="ChEBI" id="CHEBI:15378"/>
        <dbReference type="ChEBI" id="CHEBI:57453"/>
        <dbReference type="ChEBI" id="CHEBI:78530"/>
        <dbReference type="ChEBI" id="CHEBI:78844"/>
        <dbReference type="ChEBI" id="CHEBI:195366"/>
        <dbReference type="EC" id="2.1.2.9"/>
    </reaction>
</comment>
<dbReference type="Proteomes" id="UP000654279">
    <property type="component" value="Unassembled WGS sequence"/>
</dbReference>
<dbReference type="HAMAP" id="MF_00182">
    <property type="entry name" value="Formyl_trans"/>
    <property type="match status" value="1"/>
</dbReference>
<gene>
    <name evidence="5" type="primary">fmt</name>
    <name evidence="8" type="ORF">H8699_05045</name>
</gene>
<name>A0A926D0L7_9FIRM</name>
<comment type="caution">
    <text evidence="8">The sequence shown here is derived from an EMBL/GenBank/DDBJ whole genome shotgun (WGS) entry which is preliminary data.</text>
</comment>
<keyword evidence="3 5" id="KW-0808">Transferase</keyword>
<dbReference type="PROSITE" id="PS00373">
    <property type="entry name" value="GART"/>
    <property type="match status" value="1"/>
</dbReference>
<keyword evidence="9" id="KW-1185">Reference proteome</keyword>
<feature type="domain" description="Formyl transferase N-terminal" evidence="6">
    <location>
        <begin position="1"/>
        <end position="178"/>
    </location>
</feature>
<comment type="similarity">
    <text evidence="1 5">Belongs to the Fmt family.</text>
</comment>
<dbReference type="SUPFAM" id="SSF53328">
    <property type="entry name" value="Formyltransferase"/>
    <property type="match status" value="1"/>
</dbReference>
<dbReference type="CDD" id="cd08646">
    <property type="entry name" value="FMT_core_Met-tRNA-FMT_N"/>
    <property type="match status" value="1"/>
</dbReference>
<keyword evidence="4 5" id="KW-0648">Protein biosynthesis</keyword>
<dbReference type="InterPro" id="IPR001555">
    <property type="entry name" value="GART_AS"/>
</dbReference>
<evidence type="ECO:0000256" key="3">
    <source>
        <dbReference type="ARBA" id="ARBA00022679"/>
    </source>
</evidence>
<dbReference type="InterPro" id="IPR002376">
    <property type="entry name" value="Formyl_transf_N"/>
</dbReference>
<evidence type="ECO:0000256" key="5">
    <source>
        <dbReference type="HAMAP-Rule" id="MF_00182"/>
    </source>
</evidence>
<dbReference type="CDD" id="cd08704">
    <property type="entry name" value="Met_tRNA_FMT_C"/>
    <property type="match status" value="1"/>
</dbReference>
<evidence type="ECO:0000259" key="6">
    <source>
        <dbReference type="Pfam" id="PF00551"/>
    </source>
</evidence>
<dbReference type="InterPro" id="IPR044135">
    <property type="entry name" value="Met-tRNA-FMT_C"/>
</dbReference>
<dbReference type="InterPro" id="IPR005794">
    <property type="entry name" value="Fmt"/>
</dbReference>
<dbReference type="SUPFAM" id="SSF50486">
    <property type="entry name" value="FMT C-terminal domain-like"/>
    <property type="match status" value="1"/>
</dbReference>
<evidence type="ECO:0000256" key="2">
    <source>
        <dbReference type="ARBA" id="ARBA00012261"/>
    </source>
</evidence>
<dbReference type="GO" id="GO:0004479">
    <property type="term" value="F:methionyl-tRNA formyltransferase activity"/>
    <property type="evidence" value="ECO:0007669"/>
    <property type="project" value="UniProtKB-UniRule"/>
</dbReference>
<evidence type="ECO:0000259" key="7">
    <source>
        <dbReference type="Pfam" id="PF02911"/>
    </source>
</evidence>
<protein>
    <recommendedName>
        <fullName evidence="2 5">Methionyl-tRNA formyltransferase</fullName>
        <ecNumber evidence="2 5">2.1.2.9</ecNumber>
    </recommendedName>
</protein>
<accession>A0A926D0L7</accession>
<dbReference type="InterPro" id="IPR011034">
    <property type="entry name" value="Formyl_transferase-like_C_sf"/>
</dbReference>
<evidence type="ECO:0000313" key="9">
    <source>
        <dbReference type="Proteomes" id="UP000654279"/>
    </source>
</evidence>
<proteinExistence type="inferred from homology"/>
<dbReference type="PANTHER" id="PTHR11138:SF5">
    <property type="entry name" value="METHIONYL-TRNA FORMYLTRANSFERASE, MITOCHONDRIAL"/>
    <property type="match status" value="1"/>
</dbReference>
<dbReference type="Pfam" id="PF02911">
    <property type="entry name" value="Formyl_trans_C"/>
    <property type="match status" value="1"/>
</dbReference>
<dbReference type="NCBIfam" id="TIGR00460">
    <property type="entry name" value="fmt"/>
    <property type="match status" value="1"/>
</dbReference>
<evidence type="ECO:0000256" key="4">
    <source>
        <dbReference type="ARBA" id="ARBA00022917"/>
    </source>
</evidence>
<comment type="function">
    <text evidence="5">Attaches a formyl group to the free amino group of methionyl-tRNA(fMet). The formyl group appears to play a dual role in the initiator identity of N-formylmethionyl-tRNA by promoting its recognition by IF2 and preventing the misappropriation of this tRNA by the elongation apparatus.</text>
</comment>
<dbReference type="RefSeq" id="WP_249284759.1">
    <property type="nucleotide sequence ID" value="NZ_JACRSO010000002.1"/>
</dbReference>
<evidence type="ECO:0000256" key="1">
    <source>
        <dbReference type="ARBA" id="ARBA00010699"/>
    </source>
</evidence>
<feature type="domain" description="Formyl transferase C-terminal" evidence="7">
    <location>
        <begin position="204"/>
        <end position="302"/>
    </location>
</feature>
<dbReference type="AlphaFoldDB" id="A0A926D0L7"/>